<dbReference type="EMBL" id="NJES01000484">
    <property type="protein sequence ID" value="PHH71709.1"/>
    <property type="molecule type" value="Genomic_DNA"/>
</dbReference>
<organism evidence="3 4">
    <name type="scientific">Ophiocordyceps camponoti-rufipedis</name>
    <dbReference type="NCBI Taxonomy" id="2004952"/>
    <lineage>
        <taxon>Eukaryota</taxon>
        <taxon>Fungi</taxon>
        <taxon>Dikarya</taxon>
        <taxon>Ascomycota</taxon>
        <taxon>Pezizomycotina</taxon>
        <taxon>Sordariomycetes</taxon>
        <taxon>Hypocreomycetidae</taxon>
        <taxon>Hypocreales</taxon>
        <taxon>Ophiocordycipitaceae</taxon>
        <taxon>Ophiocordyceps</taxon>
    </lineage>
</organism>
<dbReference type="STRING" id="2004952.A0A2C5XGM2"/>
<evidence type="ECO:0000256" key="1">
    <source>
        <dbReference type="SAM" id="MobiDB-lite"/>
    </source>
</evidence>
<feature type="compositionally biased region" description="Basic residues" evidence="1">
    <location>
        <begin position="124"/>
        <end position="133"/>
    </location>
</feature>
<proteinExistence type="predicted"/>
<dbReference type="InterPro" id="IPR054505">
    <property type="entry name" value="Myb_DNA-bind_8"/>
</dbReference>
<gene>
    <name evidence="3" type="ORF">CDD80_5047</name>
</gene>
<keyword evidence="4" id="KW-1185">Reference proteome</keyword>
<evidence type="ECO:0000259" key="2">
    <source>
        <dbReference type="Pfam" id="PF22980"/>
    </source>
</evidence>
<protein>
    <recommendedName>
        <fullName evidence="2">Myb-like DNA-binding domain-containing protein</fullName>
    </recommendedName>
</protein>
<evidence type="ECO:0000313" key="4">
    <source>
        <dbReference type="Proteomes" id="UP000226431"/>
    </source>
</evidence>
<feature type="compositionally biased region" description="Basic and acidic residues" evidence="1">
    <location>
        <begin position="146"/>
        <end position="158"/>
    </location>
</feature>
<dbReference type="Proteomes" id="UP000226431">
    <property type="component" value="Unassembled WGS sequence"/>
</dbReference>
<name>A0A2C5XGM2_9HYPO</name>
<feature type="compositionally biased region" description="Low complexity" evidence="1">
    <location>
        <begin position="134"/>
        <end position="143"/>
    </location>
</feature>
<dbReference type="OrthoDB" id="5403747at2759"/>
<feature type="domain" description="Myb-like DNA-binding" evidence="2">
    <location>
        <begin position="19"/>
        <end position="64"/>
    </location>
</feature>
<feature type="region of interest" description="Disordered" evidence="1">
    <location>
        <begin position="67"/>
        <end position="185"/>
    </location>
</feature>
<comment type="caution">
    <text evidence="3">The sequence shown here is derived from an EMBL/GenBank/DDBJ whole genome shotgun (WGS) entry which is preliminary data.</text>
</comment>
<feature type="compositionally biased region" description="Polar residues" evidence="1">
    <location>
        <begin position="67"/>
        <end position="79"/>
    </location>
</feature>
<sequence length="208" mass="22936">MDGNTEVSTPKKEPTPSEAMFFFAIVKFTRNKADIDWDAVAKEQGFKSADVARVRFGQIKRKLGISSTMETTPASSVRTSTKKRDAASSTLETPTKAPKRVNKGKTETPTKPTADSEETPVKKTPSKAGKRTPRGGAKAGSRAKGIKQEEDVQVKDEPQQPEGTLDEQDGMLDQLLKRESPDKMTYEAPCEFDEAMKMKEMFADDDVI</sequence>
<dbReference type="AlphaFoldDB" id="A0A2C5XGM2"/>
<dbReference type="Pfam" id="PF22980">
    <property type="entry name" value="Myb_DNA-bind_8"/>
    <property type="match status" value="1"/>
</dbReference>
<evidence type="ECO:0000313" key="3">
    <source>
        <dbReference type="EMBL" id="PHH71709.1"/>
    </source>
</evidence>
<reference evidence="3 4" key="1">
    <citation type="submission" date="2017-06" db="EMBL/GenBank/DDBJ databases">
        <title>Ant-infecting Ophiocordyceps genomes reveal a high diversity of potential behavioral manipulation genes and a possible major role for enterotoxins.</title>
        <authorList>
            <person name="De Bekker C."/>
            <person name="Evans H.C."/>
            <person name="Brachmann A."/>
            <person name="Hughes D.P."/>
        </authorList>
    </citation>
    <scope>NUCLEOTIDE SEQUENCE [LARGE SCALE GENOMIC DNA]</scope>
    <source>
        <strain evidence="3 4">Map16</strain>
    </source>
</reference>
<feature type="compositionally biased region" description="Basic and acidic residues" evidence="1">
    <location>
        <begin position="175"/>
        <end position="185"/>
    </location>
</feature>
<accession>A0A2C5XGM2</accession>